<organism evidence="3 4">
    <name type="scientific">Aliikangiella marina</name>
    <dbReference type="NCBI Taxonomy" id="1712262"/>
    <lineage>
        <taxon>Bacteria</taxon>
        <taxon>Pseudomonadati</taxon>
        <taxon>Pseudomonadota</taxon>
        <taxon>Gammaproteobacteria</taxon>
        <taxon>Oceanospirillales</taxon>
        <taxon>Pleioneaceae</taxon>
        <taxon>Aliikangiella</taxon>
    </lineage>
</organism>
<dbReference type="SUPFAM" id="SSF53850">
    <property type="entry name" value="Periplasmic binding protein-like II"/>
    <property type="match status" value="1"/>
</dbReference>
<dbReference type="EMBL" id="VIKR01000003">
    <property type="protein sequence ID" value="TQV74082.1"/>
    <property type="molecule type" value="Genomic_DNA"/>
</dbReference>
<dbReference type="CDD" id="cd00995">
    <property type="entry name" value="PBP2_NikA_DppA_OppA_like"/>
    <property type="match status" value="1"/>
</dbReference>
<evidence type="ECO:0000313" key="4">
    <source>
        <dbReference type="Proteomes" id="UP000317839"/>
    </source>
</evidence>
<accession>A0A545TA35</accession>
<dbReference type="Gene3D" id="3.10.105.10">
    <property type="entry name" value="Dipeptide-binding Protein, Domain 3"/>
    <property type="match status" value="1"/>
</dbReference>
<dbReference type="Gene3D" id="3.40.190.10">
    <property type="entry name" value="Periplasmic binding protein-like II"/>
    <property type="match status" value="1"/>
</dbReference>
<feature type="chain" id="PRO_5022148180" evidence="1">
    <location>
        <begin position="24"/>
        <end position="512"/>
    </location>
</feature>
<comment type="caution">
    <text evidence="3">The sequence shown here is derived from an EMBL/GenBank/DDBJ whole genome shotgun (WGS) entry which is preliminary data.</text>
</comment>
<dbReference type="RefSeq" id="WP_142942790.1">
    <property type="nucleotide sequence ID" value="NZ_VIKR01000003.1"/>
</dbReference>
<gene>
    <name evidence="3" type="ORF">FLL45_14590</name>
</gene>
<protein>
    <submittedName>
        <fullName evidence="3">ABC transporter substrate-binding protein</fullName>
    </submittedName>
</protein>
<keyword evidence="1" id="KW-0732">Signal</keyword>
<dbReference type="Pfam" id="PF00496">
    <property type="entry name" value="SBP_bac_5"/>
    <property type="match status" value="1"/>
</dbReference>
<sequence length="512" mass="57946">MKYPNWKGIVLGLLLGLSGHLDASELKIAYFAQDPPSIVPLSPAFDPDSYTVIAQIFDGLVYLDLNGHFQPGLATSWQPLTDTRWVFRLRRGVKFHNGEDFNAQAVKFTFDYILNPENQAGNNWIFSSLESVETVPQDPYVVIFNTKFPDGLFLNRLNLFSSICPPKYIQEHGIEHFQQYPVGTGPYQFESWLSNQSIRLKKNPNYWQKGLPHIDYLNYVIVKTNDWLAGFEDGTLDFIPNLSGNNTGKLMRQSVNQARIIKRPVLASYFVLLKNQGALASLDVRKALNHAINKDDIIRFADFGNALPMSSIGKSGEFGANPQLTPYEYSPRKARTLLKNSGVTLPIKLKALVADTAVPAAKIIQQNLKVIGVDLTLEIVSRTEWSNRVVIHKIKTGQRPDYDMVINFVDNPMFNLAFHAGLFLESGSPWSLLDSPEFDKRFTYALQVVDLSEHEKRLQALDKYVHDNALLLFTTQKIITAAVRKKFDITEYNTTGHLNYEVLTRAKVVESE</sequence>
<name>A0A545TA35_9GAMM</name>
<keyword evidence="4" id="KW-1185">Reference proteome</keyword>
<dbReference type="InterPro" id="IPR000914">
    <property type="entry name" value="SBP_5_dom"/>
</dbReference>
<dbReference type="GO" id="GO:0015833">
    <property type="term" value="P:peptide transport"/>
    <property type="evidence" value="ECO:0007669"/>
    <property type="project" value="TreeGrafter"/>
</dbReference>
<feature type="domain" description="Solute-binding protein family 5" evidence="2">
    <location>
        <begin position="69"/>
        <end position="405"/>
    </location>
</feature>
<feature type="signal peptide" evidence="1">
    <location>
        <begin position="1"/>
        <end position="23"/>
    </location>
</feature>
<evidence type="ECO:0000256" key="1">
    <source>
        <dbReference type="SAM" id="SignalP"/>
    </source>
</evidence>
<dbReference type="OrthoDB" id="9801912at2"/>
<dbReference type="InterPro" id="IPR030678">
    <property type="entry name" value="Peptide/Ni-bd"/>
</dbReference>
<dbReference type="GO" id="GO:1904680">
    <property type="term" value="F:peptide transmembrane transporter activity"/>
    <property type="evidence" value="ECO:0007669"/>
    <property type="project" value="TreeGrafter"/>
</dbReference>
<dbReference type="PANTHER" id="PTHR30290">
    <property type="entry name" value="PERIPLASMIC BINDING COMPONENT OF ABC TRANSPORTER"/>
    <property type="match status" value="1"/>
</dbReference>
<dbReference type="InterPro" id="IPR039424">
    <property type="entry name" value="SBP_5"/>
</dbReference>
<dbReference type="AlphaFoldDB" id="A0A545TA35"/>
<dbReference type="GO" id="GO:0030288">
    <property type="term" value="C:outer membrane-bounded periplasmic space"/>
    <property type="evidence" value="ECO:0007669"/>
    <property type="project" value="UniProtKB-ARBA"/>
</dbReference>
<proteinExistence type="predicted"/>
<dbReference type="GO" id="GO:0043190">
    <property type="term" value="C:ATP-binding cassette (ABC) transporter complex"/>
    <property type="evidence" value="ECO:0007669"/>
    <property type="project" value="InterPro"/>
</dbReference>
<reference evidence="3 4" key="1">
    <citation type="submission" date="2019-06" db="EMBL/GenBank/DDBJ databases">
        <title>Draft genome of Aliikangiella marina GYP-15.</title>
        <authorList>
            <person name="Wang G."/>
        </authorList>
    </citation>
    <scope>NUCLEOTIDE SEQUENCE [LARGE SCALE GENOMIC DNA]</scope>
    <source>
        <strain evidence="3 4">GYP-15</strain>
    </source>
</reference>
<evidence type="ECO:0000313" key="3">
    <source>
        <dbReference type="EMBL" id="TQV74082.1"/>
    </source>
</evidence>
<dbReference type="Gene3D" id="3.90.76.10">
    <property type="entry name" value="Dipeptide-binding Protein, Domain 1"/>
    <property type="match status" value="1"/>
</dbReference>
<dbReference type="PIRSF" id="PIRSF002741">
    <property type="entry name" value="MppA"/>
    <property type="match status" value="1"/>
</dbReference>
<evidence type="ECO:0000259" key="2">
    <source>
        <dbReference type="Pfam" id="PF00496"/>
    </source>
</evidence>
<dbReference type="Proteomes" id="UP000317839">
    <property type="component" value="Unassembled WGS sequence"/>
</dbReference>